<accession>A0A0S4MWR4</accession>
<evidence type="ECO:0000313" key="4">
    <source>
        <dbReference type="Proteomes" id="UP000320623"/>
    </source>
</evidence>
<gene>
    <name evidence="3" type="ORF">JGI1_00643</name>
</gene>
<keyword evidence="4" id="KW-1185">Reference proteome</keyword>
<dbReference type="EMBL" id="FAOO01000003">
    <property type="protein sequence ID" value="CUU02984.1"/>
    <property type="molecule type" value="Genomic_DNA"/>
</dbReference>
<dbReference type="CDD" id="cd16329">
    <property type="entry name" value="LolA_like"/>
    <property type="match status" value="1"/>
</dbReference>
<keyword evidence="3" id="KW-0449">Lipoprotein</keyword>
<name>A0A0S4MWR4_9BACT</name>
<feature type="chain" id="PRO_5006624625" evidence="1">
    <location>
        <begin position="18"/>
        <end position="241"/>
    </location>
</feature>
<feature type="domain" description="Uncharacterized protein TP-0789" evidence="2">
    <location>
        <begin position="65"/>
        <end position="241"/>
    </location>
</feature>
<sequence>MRNVFFLLVFGLNYALAQLTADEILKKADDVSYAPKDQFYKAKVTLIDKGGRESHRTALMYQKGTHKRFVKFTDPAEIRGIGFLSLPEDVNYVYLPAFKKSRRIASHIKNQNFAGTDFTYEDMEALTYSEKWKPELLRSDERYYVLKLTPREGRQSDYSKLVMYVRTDNFYPEKIEYYDKGGNLLKILTRRKIEKVGNYWIAFETEMKDVRKNHTTLLVLEDVKLDTNLSDEIFTLRNLER</sequence>
<organism evidence="3 4">
    <name type="scientific">Candidatus Thermokryptus mobilis</name>
    <dbReference type="NCBI Taxonomy" id="1643428"/>
    <lineage>
        <taxon>Bacteria</taxon>
        <taxon>Pseudomonadati</taxon>
        <taxon>Candidatus Kryptoniota</taxon>
        <taxon>Candidatus Thermokryptus</taxon>
    </lineage>
</organism>
<protein>
    <submittedName>
        <fullName evidence="3">Outer membrane lipoprotein-sorting protein</fullName>
    </submittedName>
</protein>
<dbReference type="STRING" id="1643428.GCA_001442855_00626"/>
<evidence type="ECO:0000256" key="1">
    <source>
        <dbReference type="SAM" id="SignalP"/>
    </source>
</evidence>
<dbReference type="Pfam" id="PF17131">
    <property type="entry name" value="LolA_like"/>
    <property type="match status" value="1"/>
</dbReference>
<keyword evidence="1" id="KW-0732">Signal</keyword>
<dbReference type="Gene3D" id="2.50.20.10">
    <property type="entry name" value="Lipoprotein localisation LolA/LolB/LppX"/>
    <property type="match status" value="1"/>
</dbReference>
<feature type="signal peptide" evidence="1">
    <location>
        <begin position="1"/>
        <end position="17"/>
    </location>
</feature>
<dbReference type="RefSeq" id="WP_140944428.1">
    <property type="nucleotide sequence ID" value="NZ_FAOO01000003.1"/>
</dbReference>
<reference evidence="4" key="1">
    <citation type="submission" date="2015-11" db="EMBL/GenBank/DDBJ databases">
        <authorList>
            <person name="Varghese N."/>
        </authorList>
    </citation>
    <scope>NUCLEOTIDE SEQUENCE [LARGE SCALE GENOMIC DNA]</scope>
</reference>
<dbReference type="OrthoDB" id="9803781at2"/>
<proteinExistence type="predicted"/>
<dbReference type="Proteomes" id="UP000320623">
    <property type="component" value="Unassembled WGS sequence"/>
</dbReference>
<dbReference type="InterPro" id="IPR033399">
    <property type="entry name" value="TP_0789-like"/>
</dbReference>
<dbReference type="AlphaFoldDB" id="A0A0S4MWR4"/>
<evidence type="ECO:0000313" key="3">
    <source>
        <dbReference type="EMBL" id="CUU02984.1"/>
    </source>
</evidence>
<evidence type="ECO:0000259" key="2">
    <source>
        <dbReference type="Pfam" id="PF17131"/>
    </source>
</evidence>